<reference evidence="6" key="1">
    <citation type="journal article" date="2019" name="Int. J. Syst. Evol. Microbiol.">
        <title>The Global Catalogue of Microorganisms (GCM) 10K type strain sequencing project: providing services to taxonomists for standard genome sequencing and annotation.</title>
        <authorList>
            <consortium name="The Broad Institute Genomics Platform"/>
            <consortium name="The Broad Institute Genome Sequencing Center for Infectious Disease"/>
            <person name="Wu L."/>
            <person name="Ma J."/>
        </authorList>
    </citation>
    <scope>NUCLEOTIDE SEQUENCE [LARGE SCALE GENOMIC DNA]</scope>
    <source>
        <strain evidence="6">KCTC 33575</strain>
    </source>
</reference>
<name>A0ABW5WTP1_9STAP</name>
<comment type="caution">
    <text evidence="5">The sequence shown here is derived from an EMBL/GenBank/DDBJ whole genome shotgun (WGS) entry which is preliminary data.</text>
</comment>
<dbReference type="PANTHER" id="PTHR34298:SF2">
    <property type="entry name" value="SEGREGATION AND CONDENSATION PROTEIN B"/>
    <property type="match status" value="1"/>
</dbReference>
<evidence type="ECO:0000256" key="4">
    <source>
        <dbReference type="ARBA" id="ARBA00023306"/>
    </source>
</evidence>
<dbReference type="SUPFAM" id="SSF46785">
    <property type="entry name" value="Winged helix' DNA-binding domain"/>
    <property type="match status" value="1"/>
</dbReference>
<evidence type="ECO:0000313" key="5">
    <source>
        <dbReference type="EMBL" id="MFD2829373.1"/>
    </source>
</evidence>
<dbReference type="InterPro" id="IPR036388">
    <property type="entry name" value="WH-like_DNA-bd_sf"/>
</dbReference>
<evidence type="ECO:0000256" key="2">
    <source>
        <dbReference type="ARBA" id="ARBA00022618"/>
    </source>
</evidence>
<dbReference type="Proteomes" id="UP001597519">
    <property type="component" value="Unassembled WGS sequence"/>
</dbReference>
<keyword evidence="1" id="KW-0963">Cytoplasm</keyword>
<proteinExistence type="predicted"/>
<dbReference type="NCBIfam" id="TIGR00281">
    <property type="entry name" value="SMC-Scp complex subunit ScpB"/>
    <property type="match status" value="1"/>
</dbReference>
<dbReference type="InterPro" id="IPR036390">
    <property type="entry name" value="WH_DNA-bd_sf"/>
</dbReference>
<keyword evidence="3" id="KW-0159">Chromosome partition</keyword>
<evidence type="ECO:0000256" key="1">
    <source>
        <dbReference type="ARBA" id="ARBA00022490"/>
    </source>
</evidence>
<dbReference type="RefSeq" id="WP_377771318.1">
    <property type="nucleotide sequence ID" value="NZ_JBHUOQ010000001.1"/>
</dbReference>
<evidence type="ECO:0000313" key="6">
    <source>
        <dbReference type="Proteomes" id="UP001597519"/>
    </source>
</evidence>
<sequence length="180" mass="20812">MEKIDIIEGLLYVAGDLGLNEKQLIEHVPITREQLYNEVEKFNKPHLLISYHDDMFYLTTSKSMEKYINRLLSDKPKGRLSQASLEVLSIIAYNQPVSRSDVEELRGIASDGPVSTLVNKGLIKKTQVEDERANYFVTTEHFLQVFGLKTINDLPEQEDEKEQEEMELFFNSLQTEEKND</sequence>
<keyword evidence="2" id="KW-0132">Cell division</keyword>
<evidence type="ECO:0000256" key="3">
    <source>
        <dbReference type="ARBA" id="ARBA00022829"/>
    </source>
</evidence>
<organism evidence="5 6">
    <name type="scientific">Corticicoccus populi</name>
    <dbReference type="NCBI Taxonomy" id="1812821"/>
    <lineage>
        <taxon>Bacteria</taxon>
        <taxon>Bacillati</taxon>
        <taxon>Bacillota</taxon>
        <taxon>Bacilli</taxon>
        <taxon>Bacillales</taxon>
        <taxon>Staphylococcaceae</taxon>
        <taxon>Corticicoccus</taxon>
    </lineage>
</organism>
<dbReference type="PANTHER" id="PTHR34298">
    <property type="entry name" value="SEGREGATION AND CONDENSATION PROTEIN B"/>
    <property type="match status" value="1"/>
</dbReference>
<keyword evidence="4" id="KW-0131">Cell cycle</keyword>
<dbReference type="Pfam" id="PF04079">
    <property type="entry name" value="SMC_ScpB"/>
    <property type="match status" value="1"/>
</dbReference>
<accession>A0ABW5WTP1</accession>
<dbReference type="EMBL" id="JBHUOQ010000001">
    <property type="protein sequence ID" value="MFD2829373.1"/>
    <property type="molecule type" value="Genomic_DNA"/>
</dbReference>
<protein>
    <submittedName>
        <fullName evidence="5">SMC-Scp complex subunit ScpB</fullName>
    </submittedName>
</protein>
<dbReference type="InterPro" id="IPR005234">
    <property type="entry name" value="ScpB_csome_segregation"/>
</dbReference>
<gene>
    <name evidence="5" type="primary">scpB</name>
    <name evidence="5" type="ORF">ACFSX4_02770</name>
</gene>
<dbReference type="Gene3D" id="1.10.10.10">
    <property type="entry name" value="Winged helix-like DNA-binding domain superfamily/Winged helix DNA-binding domain"/>
    <property type="match status" value="1"/>
</dbReference>
<keyword evidence="6" id="KW-1185">Reference proteome</keyword>